<accession>A0A744UF59</accession>
<dbReference type="Pfam" id="PF18406">
    <property type="entry name" value="DUF1281_C"/>
    <property type="match status" value="1"/>
</dbReference>
<dbReference type="Gene3D" id="3.30.70.1270">
    <property type="entry name" value="Api92-like domains"/>
    <property type="match status" value="1"/>
</dbReference>
<evidence type="ECO:0000259" key="1">
    <source>
        <dbReference type="Pfam" id="PF18406"/>
    </source>
</evidence>
<organism evidence="2">
    <name type="scientific">Salmonella enterica</name>
    <name type="common">Salmonella choleraesuis</name>
    <dbReference type="NCBI Taxonomy" id="28901"/>
    <lineage>
        <taxon>Bacteria</taxon>
        <taxon>Pseudomonadati</taxon>
        <taxon>Pseudomonadota</taxon>
        <taxon>Gammaproteobacteria</taxon>
        <taxon>Enterobacterales</taxon>
        <taxon>Enterobacteriaceae</taxon>
        <taxon>Salmonella</taxon>
    </lineage>
</organism>
<gene>
    <name evidence="2" type="ORF">G8K00_001781</name>
</gene>
<dbReference type="AlphaFoldDB" id="A0A744UF59"/>
<dbReference type="InterPro" id="IPR041329">
    <property type="entry name" value="YubB_C"/>
</dbReference>
<comment type="caution">
    <text evidence="2">The sequence shown here is derived from an EMBL/GenBank/DDBJ whole genome shotgun (WGS) entry which is preliminary data.</text>
</comment>
<evidence type="ECO:0000313" key="2">
    <source>
        <dbReference type="EMBL" id="HAF2854445.1"/>
    </source>
</evidence>
<name>A0A744UF59_SALER</name>
<proteinExistence type="predicted"/>
<reference evidence="2" key="1">
    <citation type="journal article" date="2018" name="Genome Biol.">
        <title>SKESA: strategic k-mer extension for scrupulous assemblies.</title>
        <authorList>
            <person name="Souvorov A."/>
            <person name="Agarwala R."/>
            <person name="Lipman D.J."/>
        </authorList>
    </citation>
    <scope>NUCLEOTIDE SEQUENCE</scope>
    <source>
        <strain evidence="2">MA.JE_S09-001623</strain>
    </source>
</reference>
<feature type="domain" description="YubB ferredoxin-like" evidence="1">
    <location>
        <begin position="118"/>
        <end position="197"/>
    </location>
</feature>
<dbReference type="EMBL" id="DAAUHO010000005">
    <property type="protein sequence ID" value="HAF2854445.1"/>
    <property type="molecule type" value="Genomic_DNA"/>
</dbReference>
<sequence>MPNHVTNRLTITGGKQSLSELFGACFRKQKHEIPDYWREKAANAELDSQERKEWADRIAERESQEPYDVFDFNRIIPTPAFIFNGDSLAGGSREEATGRNWYKFNSDRWGTKWNAYYVSVVEREESKLAFIFDTAWNIPQPIIVELVSWFPELTFFHEFYDEGGWFFGDRTYQDGQLVIDRYIDGDNKTNYRDLEKRLSLELKGYDLDAEDEDD</sequence>
<dbReference type="SUPFAM" id="SSF160940">
    <property type="entry name" value="Api92-like"/>
    <property type="match status" value="1"/>
</dbReference>
<reference evidence="2" key="2">
    <citation type="submission" date="2020-02" db="EMBL/GenBank/DDBJ databases">
        <authorList>
            <consortium name="NCBI Pathogen Detection Project"/>
        </authorList>
    </citation>
    <scope>NUCLEOTIDE SEQUENCE</scope>
    <source>
        <strain evidence="2">MA.JE_S09-001623</strain>
    </source>
</reference>
<protein>
    <recommendedName>
        <fullName evidence="1">YubB ferredoxin-like domain-containing protein</fullName>
    </recommendedName>
</protein>